<gene>
    <name evidence="4" type="ORF">TAPDE_002852</name>
</gene>
<feature type="compositionally biased region" description="Polar residues" evidence="2">
    <location>
        <begin position="137"/>
        <end position="151"/>
    </location>
</feature>
<proteinExistence type="predicted"/>
<dbReference type="OrthoDB" id="439808at2759"/>
<dbReference type="InterPro" id="IPR000504">
    <property type="entry name" value="RRM_dom"/>
</dbReference>
<dbReference type="PROSITE" id="PS50102">
    <property type="entry name" value="RRM"/>
    <property type="match status" value="2"/>
</dbReference>
<name>R4XE53_TAPDE</name>
<evidence type="ECO:0000256" key="2">
    <source>
        <dbReference type="SAM" id="MobiDB-lite"/>
    </source>
</evidence>
<dbReference type="VEuPathDB" id="FungiDB:TAPDE_002852"/>
<accession>R4XE53</accession>
<organism evidence="4 5">
    <name type="scientific">Taphrina deformans (strain PYCC 5710 / ATCC 11124 / CBS 356.35 / IMI 108563 / JCM 9778 / NBRC 8474)</name>
    <name type="common">Peach leaf curl fungus</name>
    <name type="synonym">Lalaria deformans</name>
    <dbReference type="NCBI Taxonomy" id="1097556"/>
    <lineage>
        <taxon>Eukaryota</taxon>
        <taxon>Fungi</taxon>
        <taxon>Dikarya</taxon>
        <taxon>Ascomycota</taxon>
        <taxon>Taphrinomycotina</taxon>
        <taxon>Taphrinomycetes</taxon>
        <taxon>Taphrinales</taxon>
        <taxon>Taphrinaceae</taxon>
        <taxon>Taphrina</taxon>
    </lineage>
</organism>
<feature type="region of interest" description="Disordered" evidence="2">
    <location>
        <begin position="122"/>
        <end position="219"/>
    </location>
</feature>
<dbReference type="eggNOG" id="KOG0118">
    <property type="taxonomic scope" value="Eukaryota"/>
</dbReference>
<keyword evidence="5" id="KW-1185">Reference proteome</keyword>
<dbReference type="Pfam" id="PF00076">
    <property type="entry name" value="RRM_1"/>
    <property type="match status" value="2"/>
</dbReference>
<dbReference type="STRING" id="1097556.R4XE53"/>
<dbReference type="PANTHER" id="PTHR15241:SF304">
    <property type="entry name" value="RRM DOMAIN-CONTAINING PROTEIN"/>
    <property type="match status" value="1"/>
</dbReference>
<dbReference type="Gene3D" id="3.30.70.330">
    <property type="match status" value="2"/>
</dbReference>
<protein>
    <recommendedName>
        <fullName evidence="3">RRM domain-containing protein</fullName>
    </recommendedName>
</protein>
<feature type="domain" description="RRM" evidence="3">
    <location>
        <begin position="44"/>
        <end position="126"/>
    </location>
</feature>
<dbReference type="SMART" id="SM00360">
    <property type="entry name" value="RRM"/>
    <property type="match status" value="2"/>
</dbReference>
<evidence type="ECO:0000259" key="3">
    <source>
        <dbReference type="PROSITE" id="PS50102"/>
    </source>
</evidence>
<feature type="domain" description="RRM" evidence="3">
    <location>
        <begin position="220"/>
        <end position="310"/>
    </location>
</feature>
<dbReference type="SUPFAM" id="SSF54928">
    <property type="entry name" value="RNA-binding domain, RBD"/>
    <property type="match status" value="2"/>
</dbReference>
<evidence type="ECO:0000313" key="4">
    <source>
        <dbReference type="EMBL" id="CCG82720.1"/>
    </source>
</evidence>
<dbReference type="EMBL" id="CAHR02000097">
    <property type="protein sequence ID" value="CCG82720.1"/>
    <property type="molecule type" value="Genomic_DNA"/>
</dbReference>
<dbReference type="InterPro" id="IPR035979">
    <property type="entry name" value="RBD_domain_sf"/>
</dbReference>
<evidence type="ECO:0000313" key="5">
    <source>
        <dbReference type="Proteomes" id="UP000013776"/>
    </source>
</evidence>
<dbReference type="Proteomes" id="UP000013776">
    <property type="component" value="Unassembled WGS sequence"/>
</dbReference>
<feature type="compositionally biased region" description="Polar residues" evidence="2">
    <location>
        <begin position="187"/>
        <end position="200"/>
    </location>
</feature>
<evidence type="ECO:0000256" key="1">
    <source>
        <dbReference type="PROSITE-ProRule" id="PRU00176"/>
    </source>
</evidence>
<comment type="caution">
    <text evidence="4">The sequence shown here is derived from an EMBL/GenBank/DDBJ whole genome shotgun (WGS) entry which is preliminary data.</text>
</comment>
<dbReference type="PANTHER" id="PTHR15241">
    <property type="entry name" value="TRANSFORMER-2-RELATED"/>
    <property type="match status" value="1"/>
</dbReference>
<keyword evidence="1" id="KW-0694">RNA-binding</keyword>
<dbReference type="AlphaFoldDB" id="R4XE53"/>
<dbReference type="CDD" id="cd00590">
    <property type="entry name" value="RRM_SF"/>
    <property type="match status" value="2"/>
</dbReference>
<reference evidence="4 5" key="1">
    <citation type="journal article" date="2013" name="MBio">
        <title>Genome sequencing of the plant pathogen Taphrina deformans, the causal agent of peach leaf curl.</title>
        <authorList>
            <person name="Cisse O.H."/>
            <person name="Almeida J.M.G.C.F."/>
            <person name="Fonseca A."/>
            <person name="Kumar A.A."/>
            <person name="Salojaervi J."/>
            <person name="Overmyer K."/>
            <person name="Hauser P.M."/>
            <person name="Pagni M."/>
        </authorList>
    </citation>
    <scope>NUCLEOTIDE SEQUENCE [LARGE SCALE GENOMIC DNA]</scope>
    <source>
        <strain evidence="5">PYCC 5710 / ATCC 11124 / CBS 356.35 / IMI 108563 / JCM 9778 / NBRC 8474</strain>
    </source>
</reference>
<dbReference type="GO" id="GO:0003723">
    <property type="term" value="F:RNA binding"/>
    <property type="evidence" value="ECO:0007669"/>
    <property type="project" value="UniProtKB-UniRule"/>
</dbReference>
<dbReference type="InterPro" id="IPR012677">
    <property type="entry name" value="Nucleotide-bd_a/b_plait_sf"/>
</dbReference>
<sequence>MSVSIDTNSLAQQIKDVTLSAVSTVKDAVVGESASEPATTDDKHRVFIGNLNSETTEDQLKSLFSQAGEVLNVTLSSKRKNRSNGAQASGIAFIEYSTDGEAQKAIETLNGKSLNERELNVAIARPQSQKPPRRQTAAKSGSAQETSQNSIAVPGDIDGTASASTEKKKRTRKPKSSAPSSDDKPTESSTETNGAQPSKTRSPRASREKGPPADGVPSTTTLFVAGLKNKTTDAELKELFSKYNPTSAHVALRPIPRFMIKKLAEKGEQRLSRGFGFVTFADQEAQTAALNAMDGYKAGERELAVKVAVDSPEKNDSTPAAVEAAT</sequence>